<dbReference type="InterPro" id="IPR008634">
    <property type="entry name" value="Gas-vesicle_GvpO"/>
</dbReference>
<dbReference type="RefSeq" id="WP_132676201.1">
    <property type="nucleotide sequence ID" value="NZ_SMKS01000030.1"/>
</dbReference>
<feature type="region of interest" description="Disordered" evidence="1">
    <location>
        <begin position="1"/>
        <end position="60"/>
    </location>
</feature>
<dbReference type="Pfam" id="PF05800">
    <property type="entry name" value="GvpO"/>
    <property type="match status" value="1"/>
</dbReference>
<evidence type="ECO:0000313" key="2">
    <source>
        <dbReference type="EMBL" id="TDD04495.1"/>
    </source>
</evidence>
<reference evidence="2 3" key="1">
    <citation type="submission" date="2019-03" db="EMBL/GenBank/DDBJ databases">
        <title>Draft genome sequences of novel Actinobacteria.</title>
        <authorList>
            <person name="Sahin N."/>
            <person name="Ay H."/>
            <person name="Saygin H."/>
        </authorList>
    </citation>
    <scope>NUCLEOTIDE SEQUENCE [LARGE SCALE GENOMIC DNA]</scope>
    <source>
        <strain evidence="2 3">16K309</strain>
    </source>
</reference>
<protein>
    <submittedName>
        <fullName evidence="2">Gas vesicle protein</fullName>
    </submittedName>
</protein>
<organism evidence="2 3">
    <name type="scientific">Saccharopolyspora terrae</name>
    <dbReference type="NCBI Taxonomy" id="2530384"/>
    <lineage>
        <taxon>Bacteria</taxon>
        <taxon>Bacillati</taxon>
        <taxon>Actinomycetota</taxon>
        <taxon>Actinomycetes</taxon>
        <taxon>Pseudonocardiales</taxon>
        <taxon>Pseudonocardiaceae</taxon>
        <taxon>Saccharopolyspora</taxon>
    </lineage>
</organism>
<comment type="caution">
    <text evidence="2">The sequence shown here is derived from an EMBL/GenBank/DDBJ whole genome shotgun (WGS) entry which is preliminary data.</text>
</comment>
<dbReference type="PIRSF" id="PIRSF028743">
    <property type="entry name" value="GvpO_protein"/>
    <property type="match status" value="1"/>
</dbReference>
<feature type="compositionally biased region" description="Basic and acidic residues" evidence="1">
    <location>
        <begin position="1"/>
        <end position="45"/>
    </location>
</feature>
<evidence type="ECO:0000256" key="1">
    <source>
        <dbReference type="SAM" id="MobiDB-lite"/>
    </source>
</evidence>
<proteinExistence type="predicted"/>
<dbReference type="OrthoDB" id="163447at2"/>
<name>A0A4R4VQD6_9PSEU</name>
<dbReference type="EMBL" id="SMKS01000030">
    <property type="protein sequence ID" value="TDD04495.1"/>
    <property type="molecule type" value="Genomic_DNA"/>
</dbReference>
<gene>
    <name evidence="2" type="ORF">E1181_17805</name>
</gene>
<evidence type="ECO:0000313" key="3">
    <source>
        <dbReference type="Proteomes" id="UP000295674"/>
    </source>
</evidence>
<dbReference type="Proteomes" id="UP000295674">
    <property type="component" value="Unassembled WGS sequence"/>
</dbReference>
<accession>A0A4R4VQD6</accession>
<sequence>MPGDARDDAKPRRERPPSRRASEPTERRRRRRDEEQENAPRRQEEPAQEQTRRLGAAEAAKVAVDHVTALTGRESEGVTSLERTDDGWLVGVEVVESHRVPDSTDLLAVYEAAVDHSGQLVSYRRVDRYARGRGNER</sequence>
<dbReference type="AlphaFoldDB" id="A0A4R4VQD6"/>
<keyword evidence="3" id="KW-1185">Reference proteome</keyword>
<dbReference type="GO" id="GO:0031412">
    <property type="term" value="P:gas vesicle organization"/>
    <property type="evidence" value="ECO:0007669"/>
    <property type="project" value="InterPro"/>
</dbReference>